<dbReference type="InterPro" id="IPR005697">
    <property type="entry name" value="HST_MetA"/>
</dbReference>
<dbReference type="EC" id="2.3.1.31" evidence="5"/>
<evidence type="ECO:0000256" key="2">
    <source>
        <dbReference type="ARBA" id="ARBA00022605"/>
    </source>
</evidence>
<comment type="catalytic activity">
    <reaction evidence="5">
        <text>L-homoserine + acetyl-CoA = O-acetyl-L-homoserine + CoA</text>
        <dbReference type="Rhea" id="RHEA:13701"/>
        <dbReference type="ChEBI" id="CHEBI:57287"/>
        <dbReference type="ChEBI" id="CHEBI:57288"/>
        <dbReference type="ChEBI" id="CHEBI:57476"/>
        <dbReference type="ChEBI" id="CHEBI:57716"/>
        <dbReference type="EC" id="2.3.1.31"/>
    </reaction>
</comment>
<dbReference type="EMBL" id="FXAF01000001">
    <property type="protein sequence ID" value="SME98300.1"/>
    <property type="molecule type" value="Genomic_DNA"/>
</dbReference>
<dbReference type="GO" id="GO:0004414">
    <property type="term" value="F:homoserine O-acetyltransferase activity"/>
    <property type="evidence" value="ECO:0007669"/>
    <property type="project" value="UniProtKB-EC"/>
</dbReference>
<protein>
    <recommendedName>
        <fullName evidence="5">Homoserine O-acetyltransferase</fullName>
        <shortName evidence="5">HAT</shortName>
        <ecNumber evidence="5">2.3.1.31</ecNumber>
    </recommendedName>
    <alternativeName>
        <fullName evidence="5">Homoserine transacetylase</fullName>
        <shortName evidence="5">HTA</shortName>
    </alternativeName>
</protein>
<feature type="binding site" evidence="5">
    <location>
        <position position="184"/>
    </location>
    <ligand>
        <name>substrate</name>
    </ligand>
</feature>
<dbReference type="Pfam" id="PF04204">
    <property type="entry name" value="HTS"/>
    <property type="match status" value="1"/>
</dbReference>
<keyword evidence="1 5" id="KW-0963">Cytoplasm</keyword>
<keyword evidence="8" id="KW-1185">Reference proteome</keyword>
<dbReference type="PANTHER" id="PTHR20919:SF0">
    <property type="entry name" value="HOMOSERINE O-SUCCINYLTRANSFERASE"/>
    <property type="match status" value="1"/>
</dbReference>
<feature type="active site" evidence="5">
    <location>
        <position position="258"/>
    </location>
</feature>
<evidence type="ECO:0000313" key="8">
    <source>
        <dbReference type="Proteomes" id="UP000192903"/>
    </source>
</evidence>
<dbReference type="SUPFAM" id="SSF52317">
    <property type="entry name" value="Class I glutamine amidotransferase-like"/>
    <property type="match status" value="1"/>
</dbReference>
<feature type="site" description="Important for substrate specificity" evidence="5">
    <location>
        <position position="213"/>
    </location>
</feature>
<evidence type="ECO:0000256" key="6">
    <source>
        <dbReference type="PIRSR" id="PIRSR000450-1"/>
    </source>
</evidence>
<dbReference type="GO" id="GO:0019281">
    <property type="term" value="P:L-methionine biosynthetic process from homoserine via O-succinyl-L-homoserine and cystathionine"/>
    <property type="evidence" value="ECO:0007669"/>
    <property type="project" value="InterPro"/>
</dbReference>
<dbReference type="PIRSF" id="PIRSF000450">
    <property type="entry name" value="H_ser_succinyltr"/>
    <property type="match status" value="1"/>
</dbReference>
<feature type="site" description="Important for acyl-CoA specificity" evidence="5">
    <location>
        <position position="132"/>
    </location>
</feature>
<dbReference type="HAMAP" id="MF_00295">
    <property type="entry name" value="MetA_acyltransf"/>
    <property type="match status" value="1"/>
</dbReference>
<keyword evidence="5" id="KW-0486">Methionine biosynthesis</keyword>
<dbReference type="GO" id="GO:0005737">
    <property type="term" value="C:cytoplasm"/>
    <property type="evidence" value="ECO:0007669"/>
    <property type="project" value="UniProtKB-SubCell"/>
</dbReference>
<reference evidence="8" key="1">
    <citation type="submission" date="2017-04" db="EMBL/GenBank/DDBJ databases">
        <authorList>
            <person name="Varghese N."/>
            <person name="Submissions S."/>
        </authorList>
    </citation>
    <scope>NUCLEOTIDE SEQUENCE [LARGE SCALE GENOMIC DNA]</scope>
    <source>
        <strain evidence="8">B4P</strain>
    </source>
</reference>
<sequence>MTSTDRSRFFRRRFYFVGLSEMPIKIPDTLPAFSTLVSEGVRVMTETVAVRQDIRPLQIGLLNLMPNKIKTELQMARLVGASPLQVEFSLVRVGNHKAKNTSEEHLLAFYETWEEVKDRKFDGFIITGAPIETLPYEEVTYWEEMQKIFDWTTTNVHSTMNVCWGAMAAIYHFHGVPKYELKEKAFGVYRHRNLAPSSVYLNGFSDDFQVPVSRWTEVRRADVEKVPGLEILMESDEMGLCLVHERKGKRLYMFNHVEYDSTSLADEYFRDVNAGIPIKLPHDYFPHNDDTLTPLNRWRSHAHLLFGNWINEIYQTTPYEPEKIGTE</sequence>
<comment type="caution">
    <text evidence="5">Lacks conserved residue(s) required for the propagation of feature annotation.</text>
</comment>
<dbReference type="Proteomes" id="UP000192903">
    <property type="component" value="Unassembled WGS sequence"/>
</dbReference>
<keyword evidence="4 5" id="KW-0012">Acyltransferase</keyword>
<proteinExistence type="inferred from homology"/>
<dbReference type="GO" id="GO:0008899">
    <property type="term" value="F:homoserine O-succinyltransferase activity"/>
    <property type="evidence" value="ECO:0007669"/>
    <property type="project" value="UniProtKB-UniRule"/>
</dbReference>
<evidence type="ECO:0000256" key="3">
    <source>
        <dbReference type="ARBA" id="ARBA00022679"/>
    </source>
</evidence>
<gene>
    <name evidence="5" type="primary">metAA</name>
    <name evidence="7" type="ORF">SAMN02982989_0458</name>
</gene>
<feature type="binding site" evidence="5">
    <location>
        <position position="213"/>
    </location>
    <ligand>
        <name>substrate</name>
    </ligand>
</feature>
<evidence type="ECO:0000256" key="4">
    <source>
        <dbReference type="ARBA" id="ARBA00023315"/>
    </source>
</evidence>
<feature type="active site" description="Proton acceptor" evidence="5">
    <location>
        <position position="256"/>
    </location>
</feature>
<dbReference type="Gene3D" id="3.40.50.880">
    <property type="match status" value="1"/>
</dbReference>
<dbReference type="InterPro" id="IPR033752">
    <property type="entry name" value="MetA_family"/>
</dbReference>
<dbReference type="CDD" id="cd03131">
    <property type="entry name" value="GATase1_HTS"/>
    <property type="match status" value="1"/>
</dbReference>
<keyword evidence="2 5" id="KW-0028">Amino-acid biosynthesis</keyword>
<organism evidence="7 8">
    <name type="scientific">Xaviernesmea oryzae</name>
    <dbReference type="NCBI Taxonomy" id="464029"/>
    <lineage>
        <taxon>Bacteria</taxon>
        <taxon>Pseudomonadati</taxon>
        <taxon>Pseudomonadota</taxon>
        <taxon>Alphaproteobacteria</taxon>
        <taxon>Hyphomicrobiales</taxon>
        <taxon>Rhizobiaceae</taxon>
        <taxon>Rhizobium/Agrobacterium group</taxon>
        <taxon>Xaviernesmea</taxon>
    </lineage>
</organism>
<dbReference type="STRING" id="464029.SAMN02982989_0458"/>
<dbReference type="InterPro" id="IPR029062">
    <property type="entry name" value="Class_I_gatase-like"/>
</dbReference>
<dbReference type="PANTHER" id="PTHR20919">
    <property type="entry name" value="HOMOSERINE O-SUCCINYLTRANSFERASE"/>
    <property type="match status" value="1"/>
</dbReference>
<feature type="active site" description="Acyl-thioester intermediate" evidence="5 6">
    <location>
        <position position="163"/>
    </location>
</feature>
<comment type="similarity">
    <text evidence="5">Belongs to the MetA family.</text>
</comment>
<evidence type="ECO:0000256" key="5">
    <source>
        <dbReference type="HAMAP-Rule" id="MF_00295"/>
    </source>
</evidence>
<dbReference type="UniPathway" id="UPA00051">
    <property type="reaction ID" value="UER00074"/>
</dbReference>
<evidence type="ECO:0000313" key="7">
    <source>
        <dbReference type="EMBL" id="SME98300.1"/>
    </source>
</evidence>
<accession>A0A1X7CKN3</accession>
<evidence type="ECO:0000256" key="1">
    <source>
        <dbReference type="ARBA" id="ARBA00022490"/>
    </source>
</evidence>
<dbReference type="NCBIfam" id="TIGR01001">
    <property type="entry name" value="metA"/>
    <property type="match status" value="1"/>
</dbReference>
<dbReference type="AlphaFoldDB" id="A0A1X7CKN3"/>
<feature type="binding site" evidence="5">
    <location>
        <position position="270"/>
    </location>
    <ligand>
        <name>substrate</name>
    </ligand>
</feature>
<name>A0A1X7CKN3_9HYPH</name>
<comment type="pathway">
    <text evidence="5">Amino-acid biosynthesis; L-methionine biosynthesis via de novo pathway; O-acetyl-L-homoserine from L-homoserine: step 1/1.</text>
</comment>
<comment type="subcellular location">
    <subcellularLocation>
        <location evidence="5">Cytoplasm</location>
    </subcellularLocation>
</comment>
<keyword evidence="3 5" id="KW-0808">Transferase</keyword>
<comment type="function">
    <text evidence="5">Transfers an acetyl group from acetyl-CoA to L-homoserine, forming acetyl-L-homoserine.</text>
</comment>